<dbReference type="GeneID" id="109727062"/>
<dbReference type="RefSeq" id="XP_020112522.1">
    <property type="nucleotide sequence ID" value="XM_020256933.1"/>
</dbReference>
<evidence type="ECO:0000256" key="1">
    <source>
        <dbReference type="SAM" id="MobiDB-lite"/>
    </source>
</evidence>
<dbReference type="PANTHER" id="PTHR33414:SF5">
    <property type="entry name" value="OS02G0817100 PROTEIN"/>
    <property type="match status" value="1"/>
</dbReference>
<dbReference type="AlphaFoldDB" id="A0A6P5GXK6"/>
<reference evidence="3" key="2">
    <citation type="submission" date="2025-08" db="UniProtKB">
        <authorList>
            <consortium name="RefSeq"/>
        </authorList>
    </citation>
    <scope>IDENTIFICATION</scope>
    <source>
        <tissue evidence="3">Leaf</tissue>
    </source>
</reference>
<dbReference type="OrthoDB" id="773002at2759"/>
<proteinExistence type="predicted"/>
<feature type="region of interest" description="Disordered" evidence="1">
    <location>
        <begin position="252"/>
        <end position="277"/>
    </location>
</feature>
<accession>A0A6P5GXK6</accession>
<organism evidence="2 3">
    <name type="scientific">Ananas comosus</name>
    <name type="common">Pineapple</name>
    <name type="synonym">Ananas ananas</name>
    <dbReference type="NCBI Taxonomy" id="4615"/>
    <lineage>
        <taxon>Eukaryota</taxon>
        <taxon>Viridiplantae</taxon>
        <taxon>Streptophyta</taxon>
        <taxon>Embryophyta</taxon>
        <taxon>Tracheophyta</taxon>
        <taxon>Spermatophyta</taxon>
        <taxon>Magnoliopsida</taxon>
        <taxon>Liliopsida</taxon>
        <taxon>Poales</taxon>
        <taxon>Bromeliaceae</taxon>
        <taxon>Bromelioideae</taxon>
        <taxon>Ananas</taxon>
    </lineage>
</organism>
<sequence length="409" mass="44956">MEGANGARGPNHCPSSGSRGSLLRSWKRRFVGHLAGARARRSRCVVCLQIQQIAGLPPPMEARAVVVGWRTKGCAGERTSPVRVAAGAAIFDEIFLHHCSTDVGSVLRGFAIWVSVADGDERELGAFRVDLSEFAAAGGSFLNSSFGGKSMSFALGGVAHGGVLSLSVYCRMVEDEDHDITTRNSWNKTKCFSCLPDLNCLRSRPASASARRVPALRSDANFITIENPTEDILRMDDEDGGFITLERGTISSRSQRPSSDTLVHTDGDEEEIEGREEEKPCLLMEFSEEIDADKVEDEFLSMLEQKYWKGSNAEPWRKVAEGSLSMSLDLSLDLGLDLDLDFLLKEAEVELAKAAQVWRSKVGAAILEKEEYEDLMRRWGVKEDDPSPVCFVGYGFGSPMHFENQALLH</sequence>
<dbReference type="PANTHER" id="PTHR33414">
    <property type="entry name" value="PROTEIN PLASTID MOVEMENT IMPAIRED 1-RELATED 1"/>
    <property type="match status" value="1"/>
</dbReference>
<feature type="region of interest" description="Disordered" evidence="1">
    <location>
        <begin position="1"/>
        <end position="20"/>
    </location>
</feature>
<evidence type="ECO:0000313" key="2">
    <source>
        <dbReference type="Proteomes" id="UP000515123"/>
    </source>
</evidence>
<gene>
    <name evidence="3" type="primary">LOC109727062</name>
</gene>
<dbReference type="Gramene" id="Aco006910.1.mrna1">
    <property type="protein sequence ID" value="Aco006910.1.mrna1"/>
    <property type="gene ID" value="Aco006910.1.path1"/>
</dbReference>
<protein>
    <submittedName>
        <fullName evidence="3">Uncharacterized protein LOC109727062</fullName>
    </submittedName>
</protein>
<dbReference type="Proteomes" id="UP000515123">
    <property type="component" value="Linkage group 22"/>
</dbReference>
<dbReference type="InterPro" id="IPR039614">
    <property type="entry name" value="PMI1-like"/>
</dbReference>
<keyword evidence="2" id="KW-1185">Reference proteome</keyword>
<evidence type="ECO:0000313" key="3">
    <source>
        <dbReference type="RefSeq" id="XP_020112522.1"/>
    </source>
</evidence>
<reference evidence="2" key="1">
    <citation type="journal article" date="2015" name="Nat. Genet.">
        <title>The pineapple genome and the evolution of CAM photosynthesis.</title>
        <authorList>
            <person name="Ming R."/>
            <person name="VanBuren R."/>
            <person name="Wai C.M."/>
            <person name="Tang H."/>
            <person name="Schatz M.C."/>
            <person name="Bowers J.E."/>
            <person name="Lyons E."/>
            <person name="Wang M.L."/>
            <person name="Chen J."/>
            <person name="Biggers E."/>
            <person name="Zhang J."/>
            <person name="Huang L."/>
            <person name="Zhang L."/>
            <person name="Miao W."/>
            <person name="Zhang J."/>
            <person name="Ye Z."/>
            <person name="Miao C."/>
            <person name="Lin Z."/>
            <person name="Wang H."/>
            <person name="Zhou H."/>
            <person name="Yim W.C."/>
            <person name="Priest H.D."/>
            <person name="Zheng C."/>
            <person name="Woodhouse M."/>
            <person name="Edger P.P."/>
            <person name="Guyot R."/>
            <person name="Guo H.B."/>
            <person name="Guo H."/>
            <person name="Zheng G."/>
            <person name="Singh R."/>
            <person name="Sharma A."/>
            <person name="Min X."/>
            <person name="Zheng Y."/>
            <person name="Lee H."/>
            <person name="Gurtowski J."/>
            <person name="Sedlazeck F.J."/>
            <person name="Harkess A."/>
            <person name="McKain M.R."/>
            <person name="Liao Z."/>
            <person name="Fang J."/>
            <person name="Liu J."/>
            <person name="Zhang X."/>
            <person name="Zhang Q."/>
            <person name="Hu W."/>
            <person name="Qin Y."/>
            <person name="Wang K."/>
            <person name="Chen L.Y."/>
            <person name="Shirley N."/>
            <person name="Lin Y.R."/>
            <person name="Liu L.Y."/>
            <person name="Hernandez A.G."/>
            <person name="Wright C.L."/>
            <person name="Bulone V."/>
            <person name="Tuskan G.A."/>
            <person name="Heath K."/>
            <person name="Zee F."/>
            <person name="Moore P.H."/>
            <person name="Sunkar R."/>
            <person name="Leebens-Mack J.H."/>
            <person name="Mockler T."/>
            <person name="Bennetzen J.L."/>
            <person name="Freeling M."/>
            <person name="Sankoff D."/>
            <person name="Paterson A.H."/>
            <person name="Zhu X."/>
            <person name="Yang X."/>
            <person name="Smith J.A."/>
            <person name="Cushman J.C."/>
            <person name="Paull R.E."/>
            <person name="Yu Q."/>
        </authorList>
    </citation>
    <scope>NUCLEOTIDE SEQUENCE [LARGE SCALE GENOMIC DNA]</scope>
    <source>
        <strain evidence="2">cv. F153</strain>
    </source>
</reference>
<name>A0A6P5GXK6_ANACO</name>
<feature type="compositionally biased region" description="Polar residues" evidence="1">
    <location>
        <begin position="252"/>
        <end position="262"/>
    </location>
</feature>